<dbReference type="AlphaFoldDB" id="A0A553MSL7"/>
<reference evidence="1 2" key="1">
    <citation type="journal article" date="2019" name="Sci. Data">
        <title>Hybrid genome assembly and annotation of Danionella translucida.</title>
        <authorList>
            <person name="Kadobianskyi M."/>
            <person name="Schulze L."/>
            <person name="Schuelke M."/>
            <person name="Judkewitz B."/>
        </authorList>
    </citation>
    <scope>NUCLEOTIDE SEQUENCE [LARGE SCALE GENOMIC DNA]</scope>
    <source>
        <strain evidence="1 2">Bolton</strain>
    </source>
</reference>
<dbReference type="EMBL" id="SRMA01027293">
    <property type="protein sequence ID" value="TRY56181.1"/>
    <property type="molecule type" value="Genomic_DNA"/>
</dbReference>
<name>A0A553MSL7_9TELE</name>
<protein>
    <submittedName>
        <fullName evidence="1">Uncharacterized protein</fullName>
    </submittedName>
</protein>
<dbReference type="STRING" id="623744.A0A553MSL7"/>
<dbReference type="Proteomes" id="UP000316079">
    <property type="component" value="Unassembled WGS sequence"/>
</dbReference>
<sequence>MAWIWKKKSVIVTGLIAVVSLFLVVINCSEKSYYLLQPVFGQKFGRTWIFSRPRHKPHPGYLSIPNQEVSLELRKTYRYRENLSQILTQPHYPHPLNLTPQPLFPHSTRLTHLTPPYSLHSPHPTRLAQLAHLTSPTKLTLSRNMIFDCLQVSKGTVTKSGKFLETDLRFRGQCGLVVMHTTSINRRKQKLSSRWLTFFAAMKSNGHVFIRDSSCINPLALLLLSDRKMEIFETAQRVVVGLSGCSLITWELCPEDWALVRDLRTSLRAMIDRKLQVSFRGHYDRVSPRDEELTDLLINVMKKSSVDAKYNEAEKLEE</sequence>
<evidence type="ECO:0000313" key="2">
    <source>
        <dbReference type="Proteomes" id="UP000316079"/>
    </source>
</evidence>
<gene>
    <name evidence="1" type="ORF">DNTS_002535</name>
</gene>
<keyword evidence="2" id="KW-1185">Reference proteome</keyword>
<dbReference type="OrthoDB" id="8980045at2759"/>
<evidence type="ECO:0000313" key="1">
    <source>
        <dbReference type="EMBL" id="TRY56181.1"/>
    </source>
</evidence>
<comment type="caution">
    <text evidence="1">The sequence shown here is derived from an EMBL/GenBank/DDBJ whole genome shotgun (WGS) entry which is preliminary data.</text>
</comment>
<organism evidence="1 2">
    <name type="scientific">Danionella cerebrum</name>
    <dbReference type="NCBI Taxonomy" id="2873325"/>
    <lineage>
        <taxon>Eukaryota</taxon>
        <taxon>Metazoa</taxon>
        <taxon>Chordata</taxon>
        <taxon>Craniata</taxon>
        <taxon>Vertebrata</taxon>
        <taxon>Euteleostomi</taxon>
        <taxon>Actinopterygii</taxon>
        <taxon>Neopterygii</taxon>
        <taxon>Teleostei</taxon>
        <taxon>Ostariophysi</taxon>
        <taxon>Cypriniformes</taxon>
        <taxon>Danionidae</taxon>
        <taxon>Danioninae</taxon>
        <taxon>Danionella</taxon>
    </lineage>
</organism>
<proteinExistence type="predicted"/>
<accession>A0A553MSL7</accession>